<accession>A0AAW0NVI5</accession>
<keyword evidence="5" id="KW-1185">Reference proteome</keyword>
<organism evidence="4 5">
    <name type="scientific">Mugilogobius chulae</name>
    <name type="common">yellowstripe goby</name>
    <dbReference type="NCBI Taxonomy" id="88201"/>
    <lineage>
        <taxon>Eukaryota</taxon>
        <taxon>Metazoa</taxon>
        <taxon>Chordata</taxon>
        <taxon>Craniata</taxon>
        <taxon>Vertebrata</taxon>
        <taxon>Euteleostomi</taxon>
        <taxon>Actinopterygii</taxon>
        <taxon>Neopterygii</taxon>
        <taxon>Teleostei</taxon>
        <taxon>Neoteleostei</taxon>
        <taxon>Acanthomorphata</taxon>
        <taxon>Gobiaria</taxon>
        <taxon>Gobiiformes</taxon>
        <taxon>Gobioidei</taxon>
        <taxon>Gobiidae</taxon>
        <taxon>Gobionellinae</taxon>
        <taxon>Mugilogobius</taxon>
    </lineage>
</organism>
<comment type="similarity">
    <text evidence="1">Belongs to the SPATA2 family.</text>
</comment>
<feature type="compositionally biased region" description="Basic and acidic residues" evidence="2">
    <location>
        <begin position="210"/>
        <end position="223"/>
    </location>
</feature>
<feature type="domain" description="Spermatogenesis-associated protein 2 PUB-like" evidence="3">
    <location>
        <begin position="73"/>
        <end position="180"/>
    </location>
</feature>
<evidence type="ECO:0000256" key="2">
    <source>
        <dbReference type="SAM" id="MobiDB-lite"/>
    </source>
</evidence>
<evidence type="ECO:0000256" key="1">
    <source>
        <dbReference type="ARBA" id="ARBA00038142"/>
    </source>
</evidence>
<evidence type="ECO:0000313" key="4">
    <source>
        <dbReference type="EMBL" id="KAK7901464.1"/>
    </source>
</evidence>
<comment type="caution">
    <text evidence="4">The sequence shown here is derived from an EMBL/GenBank/DDBJ whole genome shotgun (WGS) entry which is preliminary data.</text>
</comment>
<sequence length="311" mass="35298">MLRVPESRDPQVSHQALFEDYLSGHVTLTPEPAPCQDEDVLKRGAQVLLGHPLPEGSATLTRLCQHLLESGFPTNLSRLVRATELLETLCLNLYLQPWRKEFRKLKTFTGAFVYCLLPALGTSTLQFTLASIGYLPIEPGLLPREYRLCEDATPERVLRVAFQLLLIRALCLHLLQLQQHNSSSAQLCVERLRLKLPTAELSQHRTTISTEERESNQVRRDETDLQDKLNSALHLQATDPKTSSLSEDQSINHLHMTYPDLVLRGRPLRQEDDDPGLSQQTALGPYRRHAQRSELHRPTNQRAKSSVKTRA</sequence>
<feature type="region of interest" description="Disordered" evidence="2">
    <location>
        <begin position="267"/>
        <end position="311"/>
    </location>
</feature>
<evidence type="ECO:0000259" key="3">
    <source>
        <dbReference type="Pfam" id="PF21388"/>
    </source>
</evidence>
<dbReference type="EMBL" id="JBBPFD010000013">
    <property type="protein sequence ID" value="KAK7901464.1"/>
    <property type="molecule type" value="Genomic_DNA"/>
</dbReference>
<dbReference type="PANTHER" id="PTHR15326">
    <property type="entry name" value="SPERMATOGENESIS-ASSOCIATED PROTEIN 2/TAMOZHENNIC"/>
    <property type="match status" value="1"/>
</dbReference>
<dbReference type="InterPro" id="IPR036339">
    <property type="entry name" value="PUB-like_dom_sf"/>
</dbReference>
<name>A0AAW0NVI5_9GOBI</name>
<evidence type="ECO:0000313" key="5">
    <source>
        <dbReference type="Proteomes" id="UP001460270"/>
    </source>
</evidence>
<dbReference type="InterPro" id="IPR048839">
    <property type="entry name" value="SPATA2_PUB-like"/>
</dbReference>
<proteinExistence type="inferred from homology"/>
<dbReference type="SUPFAM" id="SSF143503">
    <property type="entry name" value="PUG domain-like"/>
    <property type="match status" value="1"/>
</dbReference>
<feature type="region of interest" description="Disordered" evidence="2">
    <location>
        <begin position="203"/>
        <end position="223"/>
    </location>
</feature>
<dbReference type="PANTHER" id="PTHR15326:SF9">
    <property type="entry name" value="SPERMATOGENESIS-ASSOCIATED PROTEIN 2"/>
    <property type="match status" value="1"/>
</dbReference>
<reference evidence="5" key="1">
    <citation type="submission" date="2024-04" db="EMBL/GenBank/DDBJ databases">
        <title>Salinicola lusitanus LLJ914,a marine bacterium isolated from the Okinawa Trough.</title>
        <authorList>
            <person name="Li J."/>
        </authorList>
    </citation>
    <scope>NUCLEOTIDE SEQUENCE [LARGE SCALE GENOMIC DNA]</scope>
</reference>
<protein>
    <recommendedName>
        <fullName evidence="3">Spermatogenesis-associated protein 2 PUB-like domain-containing protein</fullName>
    </recommendedName>
</protein>
<dbReference type="Gene3D" id="1.20.58.2190">
    <property type="match status" value="1"/>
</dbReference>
<gene>
    <name evidence="4" type="ORF">WMY93_018233</name>
</gene>
<dbReference type="Proteomes" id="UP001460270">
    <property type="component" value="Unassembled WGS sequence"/>
</dbReference>
<dbReference type="Pfam" id="PF21388">
    <property type="entry name" value="SPATA2_PUB-like"/>
    <property type="match status" value="1"/>
</dbReference>
<dbReference type="AlphaFoldDB" id="A0AAW0NVI5"/>
<dbReference type="GO" id="GO:0005737">
    <property type="term" value="C:cytoplasm"/>
    <property type="evidence" value="ECO:0007669"/>
    <property type="project" value="TreeGrafter"/>
</dbReference>